<dbReference type="Gene3D" id="1.20.5.170">
    <property type="match status" value="1"/>
</dbReference>
<organism evidence="10 11">
    <name type="scientific">Daphnia pulex</name>
    <name type="common">Water flea</name>
    <dbReference type="NCBI Taxonomy" id="6669"/>
    <lineage>
        <taxon>Eukaryota</taxon>
        <taxon>Metazoa</taxon>
        <taxon>Ecdysozoa</taxon>
        <taxon>Arthropoda</taxon>
        <taxon>Crustacea</taxon>
        <taxon>Branchiopoda</taxon>
        <taxon>Diplostraca</taxon>
        <taxon>Cladocera</taxon>
        <taxon>Anomopoda</taxon>
        <taxon>Daphniidae</taxon>
        <taxon>Daphnia</taxon>
    </lineage>
</organism>
<evidence type="ECO:0000313" key="11">
    <source>
        <dbReference type="Proteomes" id="UP000000305"/>
    </source>
</evidence>
<dbReference type="GO" id="GO:0001228">
    <property type="term" value="F:DNA-binding transcription activator activity, RNA polymerase II-specific"/>
    <property type="evidence" value="ECO:0000318"/>
    <property type="project" value="GO_Central"/>
</dbReference>
<dbReference type="GO" id="GO:0000977">
    <property type="term" value="F:RNA polymerase II transcription regulatory region sequence-specific DNA binding"/>
    <property type="evidence" value="ECO:0000318"/>
    <property type="project" value="GO_Central"/>
</dbReference>
<dbReference type="HOGENOM" id="CLU_757077_0_0_1"/>
<keyword evidence="6" id="KW-0539">Nucleus</keyword>
<gene>
    <name evidence="10" type="ORF">DAPPUDRAFT_221979</name>
</gene>
<dbReference type="FunFam" id="1.20.5.170:FF:000021">
    <property type="entry name" value="Cyclic AMP-dependent transcription factor ATF-4"/>
    <property type="match status" value="1"/>
</dbReference>
<dbReference type="InterPro" id="IPR004827">
    <property type="entry name" value="bZIP"/>
</dbReference>
<evidence type="ECO:0000313" key="10">
    <source>
        <dbReference type="EMBL" id="EFX86728.1"/>
    </source>
</evidence>
<evidence type="ECO:0000256" key="2">
    <source>
        <dbReference type="ARBA" id="ARBA00007163"/>
    </source>
</evidence>
<dbReference type="Pfam" id="PF00170">
    <property type="entry name" value="bZIP_1"/>
    <property type="match status" value="1"/>
</dbReference>
<dbReference type="InParanoid" id="E9G1Y1"/>
<keyword evidence="3" id="KW-0805">Transcription regulation</keyword>
<dbReference type="eggNOG" id="KOG4571">
    <property type="taxonomic scope" value="Eukaryota"/>
</dbReference>
<keyword evidence="11" id="KW-1185">Reference proteome</keyword>
<dbReference type="SUPFAM" id="SSF57959">
    <property type="entry name" value="Leucine zipper domain"/>
    <property type="match status" value="1"/>
</dbReference>
<comment type="similarity">
    <text evidence="2">Belongs to the bZIP family.</text>
</comment>
<dbReference type="EMBL" id="GL732529">
    <property type="protein sequence ID" value="EFX86728.1"/>
    <property type="molecule type" value="Genomic_DNA"/>
</dbReference>
<dbReference type="KEGG" id="dpx:DAPPUDRAFT_221979"/>
<reference evidence="10 11" key="1">
    <citation type="journal article" date="2011" name="Science">
        <title>The ecoresponsive genome of Daphnia pulex.</title>
        <authorList>
            <person name="Colbourne J.K."/>
            <person name="Pfrender M.E."/>
            <person name="Gilbert D."/>
            <person name="Thomas W.K."/>
            <person name="Tucker A."/>
            <person name="Oakley T.H."/>
            <person name="Tokishita S."/>
            <person name="Aerts A."/>
            <person name="Arnold G.J."/>
            <person name="Basu M.K."/>
            <person name="Bauer D.J."/>
            <person name="Caceres C.E."/>
            <person name="Carmel L."/>
            <person name="Casola C."/>
            <person name="Choi J.H."/>
            <person name="Detter J.C."/>
            <person name="Dong Q."/>
            <person name="Dusheyko S."/>
            <person name="Eads B.D."/>
            <person name="Frohlich T."/>
            <person name="Geiler-Samerotte K.A."/>
            <person name="Gerlach D."/>
            <person name="Hatcher P."/>
            <person name="Jogdeo S."/>
            <person name="Krijgsveld J."/>
            <person name="Kriventseva E.V."/>
            <person name="Kultz D."/>
            <person name="Laforsch C."/>
            <person name="Lindquist E."/>
            <person name="Lopez J."/>
            <person name="Manak J.R."/>
            <person name="Muller J."/>
            <person name="Pangilinan J."/>
            <person name="Patwardhan R.P."/>
            <person name="Pitluck S."/>
            <person name="Pritham E.J."/>
            <person name="Rechtsteiner A."/>
            <person name="Rho M."/>
            <person name="Rogozin I.B."/>
            <person name="Sakarya O."/>
            <person name="Salamov A."/>
            <person name="Schaack S."/>
            <person name="Shapiro H."/>
            <person name="Shiga Y."/>
            <person name="Skalitzky C."/>
            <person name="Smith Z."/>
            <person name="Souvorov A."/>
            <person name="Sung W."/>
            <person name="Tang Z."/>
            <person name="Tsuchiya D."/>
            <person name="Tu H."/>
            <person name="Vos H."/>
            <person name="Wang M."/>
            <person name="Wolf Y.I."/>
            <person name="Yamagata H."/>
            <person name="Yamada T."/>
            <person name="Ye Y."/>
            <person name="Shaw J.R."/>
            <person name="Andrews J."/>
            <person name="Crease T.J."/>
            <person name="Tang H."/>
            <person name="Lucas S.M."/>
            <person name="Robertson H.M."/>
            <person name="Bork P."/>
            <person name="Koonin E.V."/>
            <person name="Zdobnov E.M."/>
            <person name="Grigoriev I.V."/>
            <person name="Lynch M."/>
            <person name="Boore J.L."/>
        </authorList>
    </citation>
    <scope>NUCLEOTIDE SEQUENCE [LARGE SCALE GENOMIC DNA]</scope>
</reference>
<protein>
    <recommendedName>
        <fullName evidence="9">BZIP domain-containing protein</fullName>
    </recommendedName>
</protein>
<dbReference type="GO" id="GO:0005634">
    <property type="term" value="C:nucleus"/>
    <property type="evidence" value="ECO:0000318"/>
    <property type="project" value="GO_Central"/>
</dbReference>
<keyword evidence="5" id="KW-0804">Transcription</keyword>
<sequence>MKKSMEFLHPKMNMEFGEMDSSLGAFWSPAFENDSFNSTFVLNERGDGNFGIAENATENRSKLAAEMLKELESSQAQNYDPCCGWLEEPMDLEVFGQSLVESPAIPLGDETDYFPLSPGPSSPLTPQAPTPIHPASPQELYPSQSDLFSLKDEVPVLAIPAENEELLESLESLLHEIAAVESTSDQPQVIQEEEDITSALLESLINGHVAEEQVNEELVEFMTLINKPKKELCAVSTSPIVSIPPASIGSTIRICSSESKDPEWIPTPRTSGRKSNSSQPIATTSRKPRKKNLRSDDRRLRKKEQNKTAATRYRIKKKVELDILLDEEAALEQRNLQLQMQHDELANEVRYLKKLMREIFNNRRRR</sequence>
<evidence type="ECO:0000256" key="5">
    <source>
        <dbReference type="ARBA" id="ARBA00023163"/>
    </source>
</evidence>
<feature type="coiled-coil region" evidence="7">
    <location>
        <begin position="321"/>
        <end position="348"/>
    </location>
</feature>
<evidence type="ECO:0000256" key="8">
    <source>
        <dbReference type="SAM" id="MobiDB-lite"/>
    </source>
</evidence>
<feature type="compositionally biased region" description="Basic and acidic residues" evidence="8">
    <location>
        <begin position="293"/>
        <end position="306"/>
    </location>
</feature>
<dbReference type="PROSITE" id="PS00036">
    <property type="entry name" value="BZIP_BASIC"/>
    <property type="match status" value="1"/>
</dbReference>
<dbReference type="PROSITE" id="PS50217">
    <property type="entry name" value="BZIP"/>
    <property type="match status" value="1"/>
</dbReference>
<dbReference type="Proteomes" id="UP000000305">
    <property type="component" value="Unassembled WGS sequence"/>
</dbReference>
<evidence type="ECO:0000256" key="7">
    <source>
        <dbReference type="SAM" id="Coils"/>
    </source>
</evidence>
<dbReference type="STRING" id="6669.E9G1Y1"/>
<dbReference type="PANTHER" id="PTHR13044:SF14">
    <property type="entry name" value="CRYPTOCEPHAL, ISOFORM A"/>
    <property type="match status" value="1"/>
</dbReference>
<comment type="subcellular location">
    <subcellularLocation>
        <location evidence="1">Nucleus</location>
    </subcellularLocation>
</comment>
<feature type="domain" description="BZIP" evidence="9">
    <location>
        <begin position="296"/>
        <end position="359"/>
    </location>
</feature>
<evidence type="ECO:0000256" key="6">
    <source>
        <dbReference type="ARBA" id="ARBA00023242"/>
    </source>
</evidence>
<evidence type="ECO:0000256" key="4">
    <source>
        <dbReference type="ARBA" id="ARBA00023125"/>
    </source>
</evidence>
<proteinExistence type="inferred from homology"/>
<keyword evidence="4" id="KW-0238">DNA-binding</keyword>
<dbReference type="CDD" id="cd14692">
    <property type="entry name" value="bZIP_ATF4"/>
    <property type="match status" value="1"/>
</dbReference>
<evidence type="ECO:0000259" key="9">
    <source>
        <dbReference type="PROSITE" id="PS50217"/>
    </source>
</evidence>
<evidence type="ECO:0000256" key="3">
    <source>
        <dbReference type="ARBA" id="ARBA00023015"/>
    </source>
</evidence>
<keyword evidence="7" id="KW-0175">Coiled coil</keyword>
<dbReference type="PANTHER" id="PTHR13044">
    <property type="entry name" value="ACTIVATING TRANSCRIPTION FACTOR ATF 4/5"/>
    <property type="match status" value="1"/>
</dbReference>
<feature type="region of interest" description="Disordered" evidence="8">
    <location>
        <begin position="259"/>
        <end position="311"/>
    </location>
</feature>
<name>E9G1Y1_DAPPU</name>
<dbReference type="AlphaFoldDB" id="E9G1Y1"/>
<dbReference type="SMART" id="SM00338">
    <property type="entry name" value="BRLZ"/>
    <property type="match status" value="1"/>
</dbReference>
<dbReference type="GO" id="GO:0006357">
    <property type="term" value="P:regulation of transcription by RNA polymerase II"/>
    <property type="evidence" value="ECO:0000318"/>
    <property type="project" value="GO_Central"/>
</dbReference>
<dbReference type="OMA" id="QHDELAN"/>
<feature type="compositionally biased region" description="Polar residues" evidence="8">
    <location>
        <begin position="268"/>
        <end position="285"/>
    </location>
</feature>
<accession>E9G1Y1</accession>
<dbReference type="InterPro" id="IPR046347">
    <property type="entry name" value="bZIP_sf"/>
</dbReference>
<dbReference type="OrthoDB" id="5847285at2759"/>
<evidence type="ECO:0000256" key="1">
    <source>
        <dbReference type="ARBA" id="ARBA00004123"/>
    </source>
</evidence>